<feature type="domain" description="Nucleotidyl transferase" evidence="2">
    <location>
        <begin position="2"/>
        <end position="245"/>
    </location>
</feature>
<sequence>MKAMILAAGKGTRVQPITHEIPKPMIPVINQPVMELIVSHLKNHGFSDFIVNVSHLAQHIEDYFKDGSRLGVNMAYSWEGHFDGDEWVGQAMGSAGGMRLIQNRTGFFDSTFAVLCGDAVIDVDFSEALTFHREKGSIATIIMKQVPRDEVSSYGVVVTDDDGRIESFQEKPAPEEAKSDVVNTGIYIFEPEIFNFIPSEGEYDIGSELFPALVEAGAPFYGITLPFQWIDIGKTPDLWDATEMALNNEIHGFTIPGEEVSPGVYTGANVLIEEGADIKGPVYIGGSTVIRKDAVVHGPALIHSGCVIESDAEIRNSIIWHHTRISGGATLDMKIVFGPHCIDFAGNVVHLGEGGFDWLISDVRSKSPLK</sequence>
<dbReference type="InterPro" id="IPR050486">
    <property type="entry name" value="Mannose-1P_guanyltransferase"/>
</dbReference>
<dbReference type="EMBL" id="MPRK01000033">
    <property type="protein sequence ID" value="OOZ42483.1"/>
    <property type="molecule type" value="Genomic_DNA"/>
</dbReference>
<dbReference type="PANTHER" id="PTHR22572">
    <property type="entry name" value="SUGAR-1-PHOSPHATE GUANYL TRANSFERASE"/>
    <property type="match status" value="1"/>
</dbReference>
<reference evidence="3 4" key="1">
    <citation type="submission" date="2016-11" db="EMBL/GenBank/DDBJ databases">
        <title>Mixed transmission modes and dynamic genome evolution in an obligate animal-bacterial symbiosis.</title>
        <authorList>
            <person name="Russell S.L."/>
            <person name="Corbett-Detig R.B."/>
            <person name="Cavanaugh C.M."/>
        </authorList>
    </citation>
    <scope>NUCLEOTIDE SEQUENCE [LARGE SCALE GENOMIC DNA]</scope>
    <source>
        <strain evidence="3">Sp-SM6</strain>
    </source>
</reference>
<dbReference type="Pfam" id="PF00483">
    <property type="entry name" value="NTP_transferase"/>
    <property type="match status" value="1"/>
</dbReference>
<evidence type="ECO:0000313" key="3">
    <source>
        <dbReference type="EMBL" id="OOZ42483.1"/>
    </source>
</evidence>
<dbReference type="InterPro" id="IPR005835">
    <property type="entry name" value="NTP_transferase_dom"/>
</dbReference>
<comment type="caution">
    <text evidence="3">The sequence shown here is derived from an EMBL/GenBank/DDBJ whole genome shotgun (WGS) entry which is preliminary data.</text>
</comment>
<dbReference type="InterPro" id="IPR029044">
    <property type="entry name" value="Nucleotide-diphossugar_trans"/>
</dbReference>
<dbReference type="SUPFAM" id="SSF53448">
    <property type="entry name" value="Nucleotide-diphospho-sugar transferases"/>
    <property type="match status" value="1"/>
</dbReference>
<accession>A0A1T2LBK2</accession>
<keyword evidence="4" id="KW-1185">Reference proteome</keyword>
<dbReference type="AlphaFoldDB" id="A0A1T2LBK2"/>
<dbReference type="Gene3D" id="2.160.10.10">
    <property type="entry name" value="Hexapeptide repeat proteins"/>
    <property type="match status" value="1"/>
</dbReference>
<dbReference type="OrthoDB" id="9788272at2"/>
<organism evidence="3 4">
    <name type="scientific">Solemya elarraichensis gill symbiont</name>
    <dbReference type="NCBI Taxonomy" id="1918949"/>
    <lineage>
        <taxon>Bacteria</taxon>
        <taxon>Pseudomonadati</taxon>
        <taxon>Pseudomonadota</taxon>
        <taxon>Gammaproteobacteria</taxon>
        <taxon>sulfur-oxidizing symbionts</taxon>
    </lineage>
</organism>
<dbReference type="InterPro" id="IPR011004">
    <property type="entry name" value="Trimer_LpxA-like_sf"/>
</dbReference>
<keyword evidence="1 3" id="KW-0808">Transferase</keyword>
<protein>
    <submittedName>
        <fullName evidence="3">Mannose-1-phosphate guanyltransferase</fullName>
    </submittedName>
</protein>
<dbReference type="Proteomes" id="UP000190198">
    <property type="component" value="Unassembled WGS sequence"/>
</dbReference>
<dbReference type="CDD" id="cd04181">
    <property type="entry name" value="NTP_transferase"/>
    <property type="match status" value="1"/>
</dbReference>
<dbReference type="FunFam" id="3.90.550.10:FF:000013">
    <property type="entry name" value="mannose-1-phosphate guanyltransferase beta"/>
    <property type="match status" value="1"/>
</dbReference>
<name>A0A1T2LBK2_9GAMM</name>
<dbReference type="RefSeq" id="WP_078476381.1">
    <property type="nucleotide sequence ID" value="NZ_MPRK01000033.1"/>
</dbReference>
<dbReference type="Gene3D" id="3.90.550.10">
    <property type="entry name" value="Spore Coat Polysaccharide Biosynthesis Protein SpsA, Chain A"/>
    <property type="match status" value="1"/>
</dbReference>
<evidence type="ECO:0000313" key="4">
    <source>
        <dbReference type="Proteomes" id="UP000190198"/>
    </source>
</evidence>
<evidence type="ECO:0000256" key="1">
    <source>
        <dbReference type="ARBA" id="ARBA00022679"/>
    </source>
</evidence>
<evidence type="ECO:0000259" key="2">
    <source>
        <dbReference type="Pfam" id="PF00483"/>
    </source>
</evidence>
<dbReference type="GO" id="GO:0016740">
    <property type="term" value="F:transferase activity"/>
    <property type="evidence" value="ECO:0007669"/>
    <property type="project" value="UniProtKB-KW"/>
</dbReference>
<proteinExistence type="predicted"/>
<gene>
    <name evidence="3" type="ORF">BOW52_03005</name>
</gene>
<dbReference type="SUPFAM" id="SSF51161">
    <property type="entry name" value="Trimeric LpxA-like enzymes"/>
    <property type="match status" value="1"/>
</dbReference>